<dbReference type="AlphaFoldDB" id="A0A5C6CFC4"/>
<organism evidence="1 2">
    <name type="scientific">Bythopirellula polymerisocia</name>
    <dbReference type="NCBI Taxonomy" id="2528003"/>
    <lineage>
        <taxon>Bacteria</taxon>
        <taxon>Pseudomonadati</taxon>
        <taxon>Planctomycetota</taxon>
        <taxon>Planctomycetia</taxon>
        <taxon>Pirellulales</taxon>
        <taxon>Lacipirellulaceae</taxon>
        <taxon>Bythopirellula</taxon>
    </lineage>
</organism>
<accession>A0A5C6CFC4</accession>
<evidence type="ECO:0000313" key="2">
    <source>
        <dbReference type="Proteomes" id="UP000318437"/>
    </source>
</evidence>
<name>A0A5C6CFC4_9BACT</name>
<sequence length="208" mass="22807">MRFSGRLAGLARPLRFPTLEELKVSKPLPAIGFVTALEDENHGYFGGYLVLSLLGRPLEFHCTTPVQPNQAQRILYGPTLRAYVLADLIGQTLLAKSQLPVQAVLTDQREMLGLTLLSDDIVACIESMPTVDSEAEPTDGPSLMLTNYRVFGTPSCLWHPEAIQDVLQSLASHVDVMEPFERIRAAIREAQRITDPATDSQHGLADAA</sequence>
<evidence type="ECO:0000313" key="1">
    <source>
        <dbReference type="EMBL" id="TWU23593.1"/>
    </source>
</evidence>
<dbReference type="EMBL" id="SJPS01000006">
    <property type="protein sequence ID" value="TWU23593.1"/>
    <property type="molecule type" value="Genomic_DNA"/>
</dbReference>
<proteinExistence type="predicted"/>
<comment type="caution">
    <text evidence="1">The sequence shown here is derived from an EMBL/GenBank/DDBJ whole genome shotgun (WGS) entry which is preliminary data.</text>
</comment>
<reference evidence="1 2" key="1">
    <citation type="submission" date="2019-02" db="EMBL/GenBank/DDBJ databases">
        <title>Deep-cultivation of Planctomycetes and their phenomic and genomic characterization uncovers novel biology.</title>
        <authorList>
            <person name="Wiegand S."/>
            <person name="Jogler M."/>
            <person name="Boedeker C."/>
            <person name="Pinto D."/>
            <person name="Vollmers J."/>
            <person name="Rivas-Marin E."/>
            <person name="Kohn T."/>
            <person name="Peeters S.H."/>
            <person name="Heuer A."/>
            <person name="Rast P."/>
            <person name="Oberbeckmann S."/>
            <person name="Bunk B."/>
            <person name="Jeske O."/>
            <person name="Meyerdierks A."/>
            <person name="Storesund J.E."/>
            <person name="Kallscheuer N."/>
            <person name="Luecker S."/>
            <person name="Lage O.M."/>
            <person name="Pohl T."/>
            <person name="Merkel B.J."/>
            <person name="Hornburger P."/>
            <person name="Mueller R.-W."/>
            <person name="Bruemmer F."/>
            <person name="Labrenz M."/>
            <person name="Spormann A.M."/>
            <person name="Op Den Camp H."/>
            <person name="Overmann J."/>
            <person name="Amann R."/>
            <person name="Jetten M.S.M."/>
            <person name="Mascher T."/>
            <person name="Medema M.H."/>
            <person name="Devos D.P."/>
            <person name="Kaster A.-K."/>
            <person name="Ovreas L."/>
            <person name="Rohde M."/>
            <person name="Galperin M.Y."/>
            <person name="Jogler C."/>
        </authorList>
    </citation>
    <scope>NUCLEOTIDE SEQUENCE [LARGE SCALE GENOMIC DNA]</scope>
    <source>
        <strain evidence="1 2">Pla144</strain>
    </source>
</reference>
<gene>
    <name evidence="1" type="ORF">Pla144_37680</name>
</gene>
<protein>
    <submittedName>
        <fullName evidence="1">Uncharacterized protein</fullName>
    </submittedName>
</protein>
<keyword evidence="2" id="KW-1185">Reference proteome</keyword>
<dbReference type="Proteomes" id="UP000318437">
    <property type="component" value="Unassembled WGS sequence"/>
</dbReference>